<feature type="region of interest" description="Disordered" evidence="1">
    <location>
        <begin position="81"/>
        <end position="195"/>
    </location>
</feature>
<evidence type="ECO:0000313" key="4">
    <source>
        <dbReference type="Proteomes" id="UP000240987"/>
    </source>
</evidence>
<accession>A0A2T3JPS8</accession>
<name>A0A2T3JPS8_9GAMM</name>
<dbReference type="GO" id="GO:0043213">
    <property type="term" value="P:bacteriocin transport"/>
    <property type="evidence" value="ECO:0007669"/>
    <property type="project" value="InterPro"/>
</dbReference>
<keyword evidence="2" id="KW-0812">Transmembrane</keyword>
<dbReference type="GO" id="GO:0019534">
    <property type="term" value="F:toxin transmembrane transporter activity"/>
    <property type="evidence" value="ECO:0007669"/>
    <property type="project" value="InterPro"/>
</dbReference>
<dbReference type="EMBL" id="PYMJ01000002">
    <property type="protein sequence ID" value="PSU51055.1"/>
    <property type="molecule type" value="Genomic_DNA"/>
</dbReference>
<dbReference type="RefSeq" id="WP_107241442.1">
    <property type="nucleotide sequence ID" value="NZ_PYMJ01000002.1"/>
</dbReference>
<dbReference type="AlphaFoldDB" id="A0A2T3JPS8"/>
<dbReference type="InterPro" id="IPR014161">
    <property type="entry name" value="Tol-Pal_TolA"/>
</dbReference>
<sequence>MKNNNYTAAAIISLFLHVLLLVALLWGTDFSMSKPKPSGNTIQAVVVDPALVNQQARQIRQQREAAKKAEQDRLKRLEQQAASLEKQRKAEEQRLRQLKSDKVKAEQETRRAEAERKRVNAEKLKVAEEKRRADEATKVAKQQAAKAEADRKQKQEATQKAELARQQKVEQQRKAEEATRKAEADRKAAEAARKAQVAAKEKAEAAARKAEVARKEAERKAAEAKELQRQQEAALNDMFSGLETESEQRGGARGQFVADEVSRYGAIYTQMIQQNLLVDQSFVGKECILTMRLSTNGLLLNASEAGGDNRLCRAAKAAVVKVSQFPMPDDPQVVEKLRSIRLTVSPQ</sequence>
<evidence type="ECO:0000256" key="1">
    <source>
        <dbReference type="SAM" id="MobiDB-lite"/>
    </source>
</evidence>
<reference evidence="3 4" key="1">
    <citation type="submission" date="2018-01" db="EMBL/GenBank/DDBJ databases">
        <title>Whole genome sequencing of Histamine producing bacteria.</title>
        <authorList>
            <person name="Butler K."/>
        </authorList>
    </citation>
    <scope>NUCLEOTIDE SEQUENCE [LARGE SCALE GENOMIC DNA]</scope>
    <source>
        <strain evidence="3 4">JCM 12947</strain>
    </source>
</reference>
<dbReference type="Proteomes" id="UP000240987">
    <property type="component" value="Unassembled WGS sequence"/>
</dbReference>
<dbReference type="NCBIfam" id="TIGR02794">
    <property type="entry name" value="tolA_full"/>
    <property type="match status" value="1"/>
</dbReference>
<dbReference type="OrthoDB" id="6194496at2"/>
<gene>
    <name evidence="3" type="primary">tolA</name>
    <name evidence="3" type="ORF">C9J12_03575</name>
</gene>
<comment type="caution">
    <text evidence="3">The sequence shown here is derived from an EMBL/GenBank/DDBJ whole genome shotgun (WGS) entry which is preliminary data.</text>
</comment>
<dbReference type="GO" id="GO:0016020">
    <property type="term" value="C:membrane"/>
    <property type="evidence" value="ECO:0007669"/>
    <property type="project" value="InterPro"/>
</dbReference>
<keyword evidence="4" id="KW-1185">Reference proteome</keyword>
<dbReference type="SUPFAM" id="SSF74653">
    <property type="entry name" value="TolA/TonB C-terminal domain"/>
    <property type="match status" value="1"/>
</dbReference>
<proteinExistence type="predicted"/>
<feature type="compositionally biased region" description="Basic and acidic residues" evidence="1">
    <location>
        <begin position="85"/>
        <end position="138"/>
    </location>
</feature>
<keyword evidence="2" id="KW-1133">Transmembrane helix</keyword>
<feature type="transmembrane region" description="Helical" evidence="2">
    <location>
        <begin position="6"/>
        <end position="26"/>
    </location>
</feature>
<protein>
    <submittedName>
        <fullName evidence="3">Cell envelope integrity protein TolA</fullName>
    </submittedName>
</protein>
<keyword evidence="2" id="KW-0472">Membrane</keyword>
<dbReference type="Pfam" id="PF06519">
    <property type="entry name" value="TolA"/>
    <property type="match status" value="1"/>
</dbReference>
<dbReference type="Gene3D" id="3.30.1150.10">
    <property type="match status" value="1"/>
</dbReference>
<evidence type="ECO:0000256" key="2">
    <source>
        <dbReference type="SAM" id="Phobius"/>
    </source>
</evidence>
<evidence type="ECO:0000313" key="3">
    <source>
        <dbReference type="EMBL" id="PSU51055.1"/>
    </source>
</evidence>
<feature type="compositionally biased region" description="Basic and acidic residues" evidence="1">
    <location>
        <begin position="147"/>
        <end position="195"/>
    </location>
</feature>
<organism evidence="3 4">
    <name type="scientific">Photobacterium frigidiphilum</name>
    <dbReference type="NCBI Taxonomy" id="264736"/>
    <lineage>
        <taxon>Bacteria</taxon>
        <taxon>Pseudomonadati</taxon>
        <taxon>Pseudomonadota</taxon>
        <taxon>Gammaproteobacteria</taxon>
        <taxon>Vibrionales</taxon>
        <taxon>Vibrionaceae</taxon>
        <taxon>Photobacterium</taxon>
    </lineage>
</organism>